<reference evidence="4" key="2">
    <citation type="submission" date="2021-12" db="EMBL/GenBank/DDBJ databases">
        <title>Resequencing data analysis of finger millet.</title>
        <authorList>
            <person name="Hatakeyama M."/>
            <person name="Aluri S."/>
            <person name="Balachadran M.T."/>
            <person name="Sivarajan S.R."/>
            <person name="Poveda L."/>
            <person name="Shimizu-Inatsugi R."/>
            <person name="Schlapbach R."/>
            <person name="Sreeman S.M."/>
            <person name="Shimizu K.K."/>
        </authorList>
    </citation>
    <scope>NUCLEOTIDE SEQUENCE</scope>
</reference>
<protein>
    <submittedName>
        <fullName evidence="4">Uncharacterized protein</fullName>
    </submittedName>
</protein>
<proteinExistence type="inferred from homology"/>
<keyword evidence="2" id="KW-0808">Transferase</keyword>
<evidence type="ECO:0000256" key="1">
    <source>
        <dbReference type="ARBA" id="ARBA00009995"/>
    </source>
</evidence>
<dbReference type="InterPro" id="IPR002213">
    <property type="entry name" value="UDP_glucos_trans"/>
</dbReference>
<evidence type="ECO:0000256" key="2">
    <source>
        <dbReference type="ARBA" id="ARBA00022679"/>
    </source>
</evidence>
<comment type="similarity">
    <text evidence="1">Belongs to the UDP-glycosyltransferase family.</text>
</comment>
<comment type="caution">
    <text evidence="4">The sequence shown here is derived from an EMBL/GenBank/DDBJ whole genome shotgun (WGS) entry which is preliminary data.</text>
</comment>
<evidence type="ECO:0000313" key="5">
    <source>
        <dbReference type="Proteomes" id="UP001054889"/>
    </source>
</evidence>
<dbReference type="Proteomes" id="UP001054889">
    <property type="component" value="Unassembled WGS sequence"/>
</dbReference>
<reference evidence="4" key="1">
    <citation type="journal article" date="2018" name="DNA Res.">
        <title>Multiple hybrid de novo genome assembly of finger millet, an orphan allotetraploid crop.</title>
        <authorList>
            <person name="Hatakeyama M."/>
            <person name="Aluri S."/>
            <person name="Balachadran M.T."/>
            <person name="Sivarajan S.R."/>
            <person name="Patrignani A."/>
            <person name="Gruter S."/>
            <person name="Poveda L."/>
            <person name="Shimizu-Inatsugi R."/>
            <person name="Baeten J."/>
            <person name="Francoijs K.J."/>
            <person name="Nataraja K.N."/>
            <person name="Reddy Y.A.N."/>
            <person name="Phadnis S."/>
            <person name="Ravikumar R.L."/>
            <person name="Schlapbach R."/>
            <person name="Sreeman S.M."/>
            <person name="Shimizu K.K."/>
        </authorList>
    </citation>
    <scope>NUCLEOTIDE SEQUENCE</scope>
</reference>
<accession>A0AAV5EL11</accession>
<gene>
    <name evidence="4" type="primary">gb11753</name>
    <name evidence="4" type="ORF">PR202_gb11753</name>
</gene>
<keyword evidence="5" id="KW-1185">Reference proteome</keyword>
<name>A0AAV5EL11_ELECO</name>
<dbReference type="Pfam" id="PF00201">
    <property type="entry name" value="UDPGT"/>
    <property type="match status" value="1"/>
</dbReference>
<organism evidence="4 5">
    <name type="scientific">Eleusine coracana subsp. coracana</name>
    <dbReference type="NCBI Taxonomy" id="191504"/>
    <lineage>
        <taxon>Eukaryota</taxon>
        <taxon>Viridiplantae</taxon>
        <taxon>Streptophyta</taxon>
        <taxon>Embryophyta</taxon>
        <taxon>Tracheophyta</taxon>
        <taxon>Spermatophyta</taxon>
        <taxon>Magnoliopsida</taxon>
        <taxon>Liliopsida</taxon>
        <taxon>Poales</taxon>
        <taxon>Poaceae</taxon>
        <taxon>PACMAD clade</taxon>
        <taxon>Chloridoideae</taxon>
        <taxon>Cynodonteae</taxon>
        <taxon>Eleusininae</taxon>
        <taxon>Eleusine</taxon>
    </lineage>
</organism>
<dbReference type="GO" id="GO:0035251">
    <property type="term" value="F:UDP-glucosyltransferase activity"/>
    <property type="evidence" value="ECO:0007669"/>
    <property type="project" value="TreeGrafter"/>
</dbReference>
<dbReference type="AlphaFoldDB" id="A0AAV5EL11"/>
<evidence type="ECO:0000256" key="3">
    <source>
        <dbReference type="SAM" id="MobiDB-lite"/>
    </source>
</evidence>
<dbReference type="PANTHER" id="PTHR48047:SF107">
    <property type="entry name" value="UDP-GLYCOSYLTRANSFERASE 92A1-LIKE"/>
    <property type="match status" value="1"/>
</dbReference>
<dbReference type="Gene3D" id="3.40.50.2000">
    <property type="entry name" value="Glycogen Phosphorylase B"/>
    <property type="match status" value="1"/>
</dbReference>
<dbReference type="SUPFAM" id="SSF53756">
    <property type="entry name" value="UDP-Glycosyltransferase/glycogen phosphorylase"/>
    <property type="match status" value="1"/>
</dbReference>
<dbReference type="EMBL" id="BQKI01000076">
    <property type="protein sequence ID" value="GJN24043.1"/>
    <property type="molecule type" value="Genomic_DNA"/>
</dbReference>
<dbReference type="PANTHER" id="PTHR48047">
    <property type="entry name" value="GLYCOSYLTRANSFERASE"/>
    <property type="match status" value="1"/>
</dbReference>
<evidence type="ECO:0000313" key="4">
    <source>
        <dbReference type="EMBL" id="GJN24043.1"/>
    </source>
</evidence>
<sequence length="104" mass="11731">MRSRGWWSREPVGVGHKPPLWNSVLESLSNGVPIIRWPLGAEQFYNVKMLAEEWGVCVELARGNIESSVDAVKRSNEAKVLETVRGTHQSRQRCGGGSRRSRRC</sequence>
<feature type="region of interest" description="Disordered" evidence="3">
    <location>
        <begin position="82"/>
        <end position="104"/>
    </location>
</feature>